<evidence type="ECO:0000313" key="1">
    <source>
        <dbReference type="EMBL" id="RIB01652.1"/>
    </source>
</evidence>
<accession>A0A397TU57</accession>
<sequence length="193" mass="22607">MQNSKAKFDYFAYASKKQKDYNLLDFWVFISLKGLVDLGDNNYTNAIYYQHLYAGKKPNPTKSKQLEEFFIVVNGAIKNRRYVKYGLYVEKYAKAKGWDDILCEVCPDIEMMQTKVFLSELQYQDGVSNVVKIFSKMVDVIQFEPNDLLLSGVLDIQNIEANYKELRNAYKREGIWDELVENIQIKDLPNHLK</sequence>
<keyword evidence="2" id="KW-1185">Reference proteome</keyword>
<dbReference type="AlphaFoldDB" id="A0A397TU57"/>
<comment type="caution">
    <text evidence="1">The sequence shown here is derived from an EMBL/GenBank/DDBJ whole genome shotgun (WGS) entry which is preliminary data.</text>
</comment>
<protein>
    <submittedName>
        <fullName evidence="1">Uncharacterized protein</fullName>
    </submittedName>
</protein>
<dbReference type="EMBL" id="QKWP01003008">
    <property type="protein sequence ID" value="RIB01652.1"/>
    <property type="molecule type" value="Genomic_DNA"/>
</dbReference>
<dbReference type="OrthoDB" id="2443156at2759"/>
<organism evidence="1 2">
    <name type="scientific">Gigaspora rosea</name>
    <dbReference type="NCBI Taxonomy" id="44941"/>
    <lineage>
        <taxon>Eukaryota</taxon>
        <taxon>Fungi</taxon>
        <taxon>Fungi incertae sedis</taxon>
        <taxon>Mucoromycota</taxon>
        <taxon>Glomeromycotina</taxon>
        <taxon>Glomeromycetes</taxon>
        <taxon>Diversisporales</taxon>
        <taxon>Gigasporaceae</taxon>
        <taxon>Gigaspora</taxon>
    </lineage>
</organism>
<reference evidence="1 2" key="1">
    <citation type="submission" date="2018-06" db="EMBL/GenBank/DDBJ databases">
        <title>Comparative genomics reveals the genomic features of Rhizophagus irregularis, R. cerebriforme, R. diaphanum and Gigaspora rosea, and their symbiotic lifestyle signature.</title>
        <authorList>
            <person name="Morin E."/>
            <person name="San Clemente H."/>
            <person name="Chen E.C.H."/>
            <person name="De La Providencia I."/>
            <person name="Hainaut M."/>
            <person name="Kuo A."/>
            <person name="Kohler A."/>
            <person name="Murat C."/>
            <person name="Tang N."/>
            <person name="Roy S."/>
            <person name="Loubradou J."/>
            <person name="Henrissat B."/>
            <person name="Grigoriev I.V."/>
            <person name="Corradi N."/>
            <person name="Roux C."/>
            <person name="Martin F.M."/>
        </authorList>
    </citation>
    <scope>NUCLEOTIDE SEQUENCE [LARGE SCALE GENOMIC DNA]</scope>
    <source>
        <strain evidence="1 2">DAOM 194757</strain>
    </source>
</reference>
<gene>
    <name evidence="1" type="ORF">C2G38_2256057</name>
</gene>
<name>A0A397TU57_9GLOM</name>
<evidence type="ECO:0000313" key="2">
    <source>
        <dbReference type="Proteomes" id="UP000266673"/>
    </source>
</evidence>
<proteinExistence type="predicted"/>
<dbReference type="Proteomes" id="UP000266673">
    <property type="component" value="Unassembled WGS sequence"/>
</dbReference>
<feature type="non-terminal residue" evidence="1">
    <location>
        <position position="193"/>
    </location>
</feature>